<evidence type="ECO:0000313" key="4">
    <source>
        <dbReference type="Proteomes" id="UP000641514"/>
    </source>
</evidence>
<dbReference type="InterPro" id="IPR006076">
    <property type="entry name" value="FAD-dep_OxRdtase"/>
</dbReference>
<feature type="domain" description="FAD dependent oxidoreductase" evidence="2">
    <location>
        <begin position="6"/>
        <end position="348"/>
    </location>
</feature>
<keyword evidence="1" id="KW-0560">Oxidoreductase</keyword>
<comment type="caution">
    <text evidence="3">The sequence shown here is derived from an EMBL/GenBank/DDBJ whole genome shotgun (WGS) entry which is preliminary data.</text>
</comment>
<dbReference type="PANTHER" id="PTHR13847">
    <property type="entry name" value="SARCOSINE DEHYDROGENASE-RELATED"/>
    <property type="match status" value="1"/>
</dbReference>
<evidence type="ECO:0000259" key="2">
    <source>
        <dbReference type="Pfam" id="PF01266"/>
    </source>
</evidence>
<accession>A0A916XH26</accession>
<gene>
    <name evidence="3" type="primary">dauA</name>
    <name evidence="3" type="ORF">GCM10011410_23500</name>
</gene>
<keyword evidence="4" id="KW-1185">Reference proteome</keyword>
<dbReference type="InterPro" id="IPR036188">
    <property type="entry name" value="FAD/NAD-bd_sf"/>
</dbReference>
<reference evidence="3" key="2">
    <citation type="submission" date="2020-09" db="EMBL/GenBank/DDBJ databases">
        <authorList>
            <person name="Sun Q."/>
            <person name="Zhou Y."/>
        </authorList>
    </citation>
    <scope>NUCLEOTIDE SEQUENCE</scope>
    <source>
        <strain evidence="3">CGMCC 1.15478</strain>
    </source>
</reference>
<sequence>MTDTVDVVVIGGGMAGASIAYELAEQATVLLLESEKMLATHSTGRSAATYLPSYGGPTVRALTAASRELFDDLAGKWGDVSALTKRSLLWTAFDDASEHKLKDMVASRSAGLGGLETIGAQDTLKLCPAMNPDTLRGSALDAAAHDIDVLAVHQAYIRGFKSRGGTIRTGAPVTELSRNGERWSVVIGSERIETGLVVDAAGAWADHVAALAGVPALGLIPKRRTLFLCPTGSPIDPHGPTIGDPAERWYFKPEGDGILASPADADPVEPGDAKPSELGIARAMEEINEATTLKLRTVRSSWGGLRTFAPDGEPVAGLVPEAPGFGFLAGQGGYGIQMAPALAVVAAAILTGNEVPDNIPISAEALSPQRLWN</sequence>
<dbReference type="SUPFAM" id="SSF51905">
    <property type="entry name" value="FAD/NAD(P)-binding domain"/>
    <property type="match status" value="1"/>
</dbReference>
<reference evidence="3" key="1">
    <citation type="journal article" date="2014" name="Int. J. Syst. Evol. Microbiol.">
        <title>Complete genome sequence of Corynebacterium casei LMG S-19264T (=DSM 44701T), isolated from a smear-ripened cheese.</title>
        <authorList>
            <consortium name="US DOE Joint Genome Institute (JGI-PGF)"/>
            <person name="Walter F."/>
            <person name="Albersmeier A."/>
            <person name="Kalinowski J."/>
            <person name="Ruckert C."/>
        </authorList>
    </citation>
    <scope>NUCLEOTIDE SEQUENCE</scope>
    <source>
        <strain evidence="3">CGMCC 1.15478</strain>
    </source>
</reference>
<dbReference type="Gene3D" id="3.30.9.10">
    <property type="entry name" value="D-Amino Acid Oxidase, subunit A, domain 2"/>
    <property type="match status" value="1"/>
</dbReference>
<dbReference type="RefSeq" id="WP_188674799.1">
    <property type="nucleotide sequence ID" value="NZ_BMJH01000002.1"/>
</dbReference>
<protein>
    <submittedName>
        <fullName evidence="3">FAD-dependent catabolic D-arginine dehydrogenase DauA</fullName>
    </submittedName>
</protein>
<dbReference type="Pfam" id="PF01266">
    <property type="entry name" value="DAO"/>
    <property type="match status" value="1"/>
</dbReference>
<dbReference type="Gene3D" id="3.50.50.60">
    <property type="entry name" value="FAD/NAD(P)-binding domain"/>
    <property type="match status" value="1"/>
</dbReference>
<dbReference type="GO" id="GO:0005737">
    <property type="term" value="C:cytoplasm"/>
    <property type="evidence" value="ECO:0007669"/>
    <property type="project" value="TreeGrafter"/>
</dbReference>
<dbReference type="PANTHER" id="PTHR13847:SF287">
    <property type="entry name" value="FAD-DEPENDENT OXIDOREDUCTASE DOMAIN-CONTAINING PROTEIN 1"/>
    <property type="match status" value="1"/>
</dbReference>
<evidence type="ECO:0000256" key="1">
    <source>
        <dbReference type="ARBA" id="ARBA00023002"/>
    </source>
</evidence>
<organism evidence="3 4">
    <name type="scientific">Hoyosella rhizosphaerae</name>
    <dbReference type="NCBI Taxonomy" id="1755582"/>
    <lineage>
        <taxon>Bacteria</taxon>
        <taxon>Bacillati</taxon>
        <taxon>Actinomycetota</taxon>
        <taxon>Actinomycetes</taxon>
        <taxon>Mycobacteriales</taxon>
        <taxon>Hoyosellaceae</taxon>
        <taxon>Hoyosella</taxon>
    </lineage>
</organism>
<dbReference type="AlphaFoldDB" id="A0A916XH26"/>
<evidence type="ECO:0000313" key="3">
    <source>
        <dbReference type="EMBL" id="GGC69958.1"/>
    </source>
</evidence>
<proteinExistence type="predicted"/>
<dbReference type="GO" id="GO:0016491">
    <property type="term" value="F:oxidoreductase activity"/>
    <property type="evidence" value="ECO:0007669"/>
    <property type="project" value="UniProtKB-KW"/>
</dbReference>
<dbReference type="EMBL" id="BMJH01000002">
    <property type="protein sequence ID" value="GGC69958.1"/>
    <property type="molecule type" value="Genomic_DNA"/>
</dbReference>
<name>A0A916XH26_9ACTN</name>
<dbReference type="Proteomes" id="UP000641514">
    <property type="component" value="Unassembled WGS sequence"/>
</dbReference>